<dbReference type="AlphaFoldDB" id="A0A4Y2KLD7"/>
<sequence>MSCTCALSPTEKFLQFFCATVTETGLFCRLINLPSNLLPSAEMQSAGATIFEDISFFPPLSRRHDDDHFLFAMNHAGVKRLSGTSAEENVRLILWNDNIGRVPKLEAG</sequence>
<dbReference type="Proteomes" id="UP000499080">
    <property type="component" value="Unassembled WGS sequence"/>
</dbReference>
<evidence type="ECO:0000313" key="2">
    <source>
        <dbReference type="Proteomes" id="UP000499080"/>
    </source>
</evidence>
<keyword evidence="2" id="KW-1185">Reference proteome</keyword>
<gene>
    <name evidence="1" type="ORF">AVEN_95302_1</name>
</gene>
<comment type="caution">
    <text evidence="1">The sequence shown here is derived from an EMBL/GenBank/DDBJ whole genome shotgun (WGS) entry which is preliminary data.</text>
</comment>
<accession>A0A4Y2KLD7</accession>
<protein>
    <submittedName>
        <fullName evidence="1">Uncharacterized protein</fullName>
    </submittedName>
</protein>
<dbReference type="EMBL" id="BGPR01004772">
    <property type="protein sequence ID" value="GBN03181.1"/>
    <property type="molecule type" value="Genomic_DNA"/>
</dbReference>
<reference evidence="1 2" key="1">
    <citation type="journal article" date="2019" name="Sci. Rep.">
        <title>Orb-weaving spider Araneus ventricosus genome elucidates the spidroin gene catalogue.</title>
        <authorList>
            <person name="Kono N."/>
            <person name="Nakamura H."/>
            <person name="Ohtoshi R."/>
            <person name="Moran D.A.P."/>
            <person name="Shinohara A."/>
            <person name="Yoshida Y."/>
            <person name="Fujiwara M."/>
            <person name="Mori M."/>
            <person name="Tomita M."/>
            <person name="Arakawa K."/>
        </authorList>
    </citation>
    <scope>NUCLEOTIDE SEQUENCE [LARGE SCALE GENOMIC DNA]</scope>
</reference>
<name>A0A4Y2KLD7_ARAVE</name>
<evidence type="ECO:0000313" key="1">
    <source>
        <dbReference type="EMBL" id="GBN03181.1"/>
    </source>
</evidence>
<organism evidence="1 2">
    <name type="scientific">Araneus ventricosus</name>
    <name type="common">Orbweaver spider</name>
    <name type="synonym">Epeira ventricosa</name>
    <dbReference type="NCBI Taxonomy" id="182803"/>
    <lineage>
        <taxon>Eukaryota</taxon>
        <taxon>Metazoa</taxon>
        <taxon>Ecdysozoa</taxon>
        <taxon>Arthropoda</taxon>
        <taxon>Chelicerata</taxon>
        <taxon>Arachnida</taxon>
        <taxon>Araneae</taxon>
        <taxon>Araneomorphae</taxon>
        <taxon>Entelegynae</taxon>
        <taxon>Araneoidea</taxon>
        <taxon>Araneidae</taxon>
        <taxon>Araneus</taxon>
    </lineage>
</organism>
<proteinExistence type="predicted"/>